<sequence>MIISKRSTVNFISILRDMKSAEMTLISNITYFLCFLGNGIIIKNSDDILKINHKNHYFSMNKLAKFLLK</sequence>
<name>A0A0H3LVA5_BARQU</name>
<organism evidence="2 3">
    <name type="scientific">Bartonella quintana (strain Toulouse)</name>
    <name type="common">Rochalimaea quintana</name>
    <dbReference type="NCBI Taxonomy" id="283165"/>
    <lineage>
        <taxon>Bacteria</taxon>
        <taxon>Pseudomonadati</taxon>
        <taxon>Pseudomonadota</taxon>
        <taxon>Alphaproteobacteria</taxon>
        <taxon>Hyphomicrobiales</taxon>
        <taxon>Bartonellaceae</taxon>
        <taxon>Bartonella</taxon>
    </lineage>
</organism>
<dbReference type="EMBL" id="BX897700">
    <property type="protein sequence ID" value="CAF25775.1"/>
    <property type="molecule type" value="Genomic_DNA"/>
</dbReference>
<gene>
    <name evidence="2" type="ordered locus">BQ02730</name>
</gene>
<dbReference type="AlphaFoldDB" id="A0A0H3LVA5"/>
<evidence type="ECO:0000313" key="3">
    <source>
        <dbReference type="Proteomes" id="UP000000597"/>
    </source>
</evidence>
<dbReference type="KEGG" id="bqu:BQ02730"/>
<feature type="transmembrane region" description="Helical" evidence="1">
    <location>
        <begin position="21"/>
        <end position="42"/>
    </location>
</feature>
<dbReference type="Proteomes" id="UP000000597">
    <property type="component" value="Chromosome"/>
</dbReference>
<keyword evidence="1" id="KW-1133">Transmembrane helix</keyword>
<keyword evidence="1" id="KW-0472">Membrane</keyword>
<proteinExistence type="predicted"/>
<evidence type="ECO:0000313" key="2">
    <source>
        <dbReference type="EMBL" id="CAF25775.1"/>
    </source>
</evidence>
<dbReference type="HOGENOM" id="CLU_2767498_0_0_5"/>
<accession>A0A0H3LVA5</accession>
<protein>
    <submittedName>
        <fullName evidence="2">Uncharacterized protein</fullName>
    </submittedName>
</protein>
<reference evidence="2 3" key="1">
    <citation type="journal article" date="2004" name="Proc. Natl. Acad. Sci. U.S.A.">
        <title>The louse-borne human pathogen Bartonella quintana is a genomic derivative of the zoonotic agent Bartonella henselae.</title>
        <authorList>
            <person name="Alsmark U.C.M."/>
            <person name="Frank A.C."/>
            <person name="Karlberg E.O."/>
            <person name="Legault B.-A."/>
            <person name="Ardell D.H."/>
            <person name="Canbaeck B."/>
            <person name="Eriksson A.-S."/>
            <person name="Naeslund A.K."/>
            <person name="Handley S.A."/>
            <person name="Huvet M."/>
            <person name="La Scola B."/>
            <person name="Holmberg M."/>
            <person name="Andersson S.G.E."/>
        </authorList>
    </citation>
    <scope>NUCLEOTIDE SEQUENCE [LARGE SCALE GENOMIC DNA]</scope>
    <source>
        <strain evidence="2 3">Toulouse</strain>
    </source>
</reference>
<keyword evidence="1" id="KW-0812">Transmembrane</keyword>
<evidence type="ECO:0000256" key="1">
    <source>
        <dbReference type="SAM" id="Phobius"/>
    </source>
</evidence>